<keyword evidence="2" id="KW-1185">Reference proteome</keyword>
<reference evidence="1 2" key="1">
    <citation type="submission" date="2014-05" db="EMBL/GenBank/DDBJ databases">
        <title>Draft Genome Sequence of Nitratireductor basaltis Strain UMTGB225, A Marine Bacterium Isolated from Green Barrel Tunicate.</title>
        <authorList>
            <person name="Gan H.Y."/>
        </authorList>
    </citation>
    <scope>NUCLEOTIDE SEQUENCE [LARGE SCALE GENOMIC DNA]</scope>
    <source>
        <strain evidence="1 2">UMTGB225</strain>
    </source>
</reference>
<sequence length="64" mass="7470">MKQVTRDEFFKQINEQKLDVLPRIVTDKYPYTSNWEFRGSRALYGKTVGRTEAGCTVTDYFLAS</sequence>
<organism evidence="1 2">
    <name type="scientific">Nitratireductor basaltis</name>
    <dbReference type="NCBI Taxonomy" id="472175"/>
    <lineage>
        <taxon>Bacteria</taxon>
        <taxon>Pseudomonadati</taxon>
        <taxon>Pseudomonadota</taxon>
        <taxon>Alphaproteobacteria</taxon>
        <taxon>Hyphomicrobiales</taxon>
        <taxon>Phyllobacteriaceae</taxon>
        <taxon>Nitratireductor</taxon>
    </lineage>
</organism>
<evidence type="ECO:0000313" key="1">
    <source>
        <dbReference type="EMBL" id="KFB11066.1"/>
    </source>
</evidence>
<name>A0A084UDN0_9HYPH</name>
<evidence type="ECO:0000313" key="2">
    <source>
        <dbReference type="Proteomes" id="UP000053675"/>
    </source>
</evidence>
<accession>A0A084UDN0</accession>
<comment type="caution">
    <text evidence="1">The sequence shown here is derived from an EMBL/GenBank/DDBJ whole genome shotgun (WGS) entry which is preliminary data.</text>
</comment>
<dbReference type="PATRIC" id="fig|472175.3.peg.2102"/>
<gene>
    <name evidence="1" type="ORF">EL18_02108</name>
</gene>
<dbReference type="RefSeq" id="WP_036482584.1">
    <property type="nucleotide sequence ID" value="NZ_JMQM01000001.1"/>
</dbReference>
<dbReference type="AlphaFoldDB" id="A0A084UDN0"/>
<dbReference type="STRING" id="472175.EL18_02108"/>
<protein>
    <submittedName>
        <fullName evidence="1">Uncharacterized protein</fullName>
    </submittedName>
</protein>
<dbReference type="EMBL" id="JMQM01000001">
    <property type="protein sequence ID" value="KFB11066.1"/>
    <property type="molecule type" value="Genomic_DNA"/>
</dbReference>
<proteinExistence type="predicted"/>
<dbReference type="Proteomes" id="UP000053675">
    <property type="component" value="Unassembled WGS sequence"/>
</dbReference>